<comment type="caution">
    <text evidence="12">The sequence shown here is derived from an EMBL/GenBank/DDBJ whole genome shotgun (WGS) entry which is preliminary data.</text>
</comment>
<evidence type="ECO:0000313" key="12">
    <source>
        <dbReference type="EMBL" id="GGI62861.1"/>
    </source>
</evidence>
<evidence type="ECO:0000256" key="9">
    <source>
        <dbReference type="ARBA" id="ARBA00047671"/>
    </source>
</evidence>
<keyword evidence="4 10" id="KW-0436">Ligase</keyword>
<keyword evidence="8 10" id="KW-0030">Aminoacyl-tRNA synthetase</keyword>
<dbReference type="InterPro" id="IPR036621">
    <property type="entry name" value="Anticodon-bd_dom_sf"/>
</dbReference>
<dbReference type="GO" id="GO:0016874">
    <property type="term" value="F:ligase activity"/>
    <property type="evidence" value="ECO:0007669"/>
    <property type="project" value="UniProtKB-KW"/>
</dbReference>
<keyword evidence="6 10" id="KW-0067">ATP-binding</keyword>
<proteinExistence type="inferred from homology"/>
<organism evidence="12 13">
    <name type="scientific">Limosilactobacillus caviae</name>
    <dbReference type="NCBI Taxonomy" id="1769424"/>
    <lineage>
        <taxon>Bacteria</taxon>
        <taxon>Bacillati</taxon>
        <taxon>Bacillota</taxon>
        <taxon>Bacilli</taxon>
        <taxon>Lactobacillales</taxon>
        <taxon>Lactobacillaceae</taxon>
        <taxon>Limosilactobacillus</taxon>
    </lineage>
</organism>
<comment type="catalytic activity">
    <reaction evidence="9 10">
        <text>tRNA(Pro) + L-proline + ATP = L-prolyl-tRNA(Pro) + AMP + diphosphate</text>
        <dbReference type="Rhea" id="RHEA:14305"/>
        <dbReference type="Rhea" id="RHEA-COMP:9700"/>
        <dbReference type="Rhea" id="RHEA-COMP:9702"/>
        <dbReference type="ChEBI" id="CHEBI:30616"/>
        <dbReference type="ChEBI" id="CHEBI:33019"/>
        <dbReference type="ChEBI" id="CHEBI:60039"/>
        <dbReference type="ChEBI" id="CHEBI:78442"/>
        <dbReference type="ChEBI" id="CHEBI:78532"/>
        <dbReference type="ChEBI" id="CHEBI:456215"/>
        <dbReference type="EC" id="6.1.1.15"/>
    </reaction>
</comment>
<feature type="domain" description="Aminoacyl-transfer RNA synthetases class-II family profile" evidence="11">
    <location>
        <begin position="47"/>
        <end position="468"/>
    </location>
</feature>
<comment type="function">
    <text evidence="10">Catalyzes the attachment of proline to tRNA(Pro) in a two-step reaction: proline is first activated by ATP to form Pro-AMP and then transferred to the acceptor end of tRNA(Pro). As ProRS can inadvertently accommodate and process non-cognate amino acids such as alanine and cysteine, to avoid such errors it has two additional distinct editing activities against alanine. One activity is designated as 'pretransfer' editing and involves the tRNA(Pro)-independent hydrolysis of activated Ala-AMP. The other activity is designated 'posttransfer' editing and involves deacylation of mischarged Ala-tRNA(Pro). The misacylated Cys-tRNA(Pro) is not edited by ProRS.</text>
</comment>
<dbReference type="InterPro" id="IPR007214">
    <property type="entry name" value="YbaK/aa-tRNA-synth-assoc-dom"/>
</dbReference>
<evidence type="ECO:0000256" key="6">
    <source>
        <dbReference type="ARBA" id="ARBA00022840"/>
    </source>
</evidence>
<protein>
    <recommendedName>
        <fullName evidence="10">Proline--tRNA ligase</fullName>
        <ecNumber evidence="10">6.1.1.15</ecNumber>
    </recommendedName>
    <alternativeName>
        <fullName evidence="10">Prolyl-tRNA synthetase</fullName>
        <shortName evidence="10">ProRS</shortName>
    </alternativeName>
</protein>
<dbReference type="EMBL" id="BMDS01000002">
    <property type="protein sequence ID" value="GGI62861.1"/>
    <property type="molecule type" value="Genomic_DNA"/>
</dbReference>
<dbReference type="InterPro" id="IPR050062">
    <property type="entry name" value="Pro-tRNA_synthetase"/>
</dbReference>
<comment type="subcellular location">
    <subcellularLocation>
        <location evidence="1 10">Cytoplasm</location>
    </subcellularLocation>
</comment>
<evidence type="ECO:0000313" key="13">
    <source>
        <dbReference type="Proteomes" id="UP000603295"/>
    </source>
</evidence>
<dbReference type="PRINTS" id="PR01046">
    <property type="entry name" value="TRNASYNTHPRO"/>
</dbReference>
<dbReference type="Gene3D" id="3.40.50.800">
    <property type="entry name" value="Anticodon-binding domain"/>
    <property type="match status" value="1"/>
</dbReference>
<evidence type="ECO:0000256" key="5">
    <source>
        <dbReference type="ARBA" id="ARBA00022741"/>
    </source>
</evidence>
<dbReference type="PROSITE" id="PS50862">
    <property type="entry name" value="AA_TRNA_LIGASE_II"/>
    <property type="match status" value="1"/>
</dbReference>
<evidence type="ECO:0000256" key="2">
    <source>
        <dbReference type="ARBA" id="ARBA00011738"/>
    </source>
</evidence>
<dbReference type="NCBIfam" id="NF006625">
    <property type="entry name" value="PRK09194.1"/>
    <property type="match status" value="1"/>
</dbReference>
<dbReference type="InterPro" id="IPR004154">
    <property type="entry name" value="Anticodon-bd"/>
</dbReference>
<evidence type="ECO:0000256" key="4">
    <source>
        <dbReference type="ARBA" id="ARBA00022598"/>
    </source>
</evidence>
<accession>A0ABQ2C3A3</accession>
<comment type="domain">
    <text evidence="10">Consists of three domains: the N-terminal catalytic domain, the editing domain and the C-terminal anticodon-binding domain.</text>
</comment>
<reference evidence="13" key="1">
    <citation type="journal article" date="2019" name="Int. J. Syst. Evol. Microbiol.">
        <title>The Global Catalogue of Microorganisms (GCM) 10K type strain sequencing project: providing services to taxonomists for standard genome sequencing and annotation.</title>
        <authorList>
            <consortium name="The Broad Institute Genomics Platform"/>
            <consortium name="The Broad Institute Genome Sequencing Center for Infectious Disease"/>
            <person name="Wu L."/>
            <person name="Ma J."/>
        </authorList>
    </citation>
    <scope>NUCLEOTIDE SEQUENCE [LARGE SCALE GENOMIC DNA]</scope>
    <source>
        <strain evidence="13">CCM 8609</strain>
    </source>
</reference>
<dbReference type="CDD" id="cd04334">
    <property type="entry name" value="ProRS-INS"/>
    <property type="match status" value="1"/>
</dbReference>
<evidence type="ECO:0000256" key="1">
    <source>
        <dbReference type="ARBA" id="ARBA00004496"/>
    </source>
</evidence>
<evidence type="ECO:0000256" key="8">
    <source>
        <dbReference type="ARBA" id="ARBA00023146"/>
    </source>
</evidence>
<evidence type="ECO:0000256" key="10">
    <source>
        <dbReference type="HAMAP-Rule" id="MF_01569"/>
    </source>
</evidence>
<evidence type="ECO:0000256" key="7">
    <source>
        <dbReference type="ARBA" id="ARBA00022917"/>
    </source>
</evidence>
<dbReference type="RefSeq" id="WP_188357739.1">
    <property type="nucleotide sequence ID" value="NZ_BMDS01000002.1"/>
</dbReference>
<dbReference type="HAMAP" id="MF_01569">
    <property type="entry name" value="Pro_tRNA_synth_type1"/>
    <property type="match status" value="1"/>
</dbReference>
<name>A0ABQ2C3A3_9LACO</name>
<dbReference type="CDD" id="cd00861">
    <property type="entry name" value="ProRS_anticodon_short"/>
    <property type="match status" value="1"/>
</dbReference>
<keyword evidence="7 10" id="KW-0648">Protein biosynthesis</keyword>
<dbReference type="InterPro" id="IPR023717">
    <property type="entry name" value="Pro-tRNA-Synthase_IIa_type1"/>
</dbReference>
<dbReference type="InterPro" id="IPR036754">
    <property type="entry name" value="YbaK/aa-tRNA-synt-asso_dom_sf"/>
</dbReference>
<keyword evidence="5 10" id="KW-0547">Nucleotide-binding</keyword>
<dbReference type="SUPFAM" id="SSF52954">
    <property type="entry name" value="Class II aaRS ABD-related"/>
    <property type="match status" value="1"/>
</dbReference>
<dbReference type="SUPFAM" id="SSF55826">
    <property type="entry name" value="YbaK/ProRS associated domain"/>
    <property type="match status" value="1"/>
</dbReference>
<dbReference type="Proteomes" id="UP000603295">
    <property type="component" value="Unassembled WGS sequence"/>
</dbReference>
<dbReference type="NCBIfam" id="TIGR00409">
    <property type="entry name" value="proS_fam_II"/>
    <property type="match status" value="1"/>
</dbReference>
<dbReference type="PANTHER" id="PTHR42753">
    <property type="entry name" value="MITOCHONDRIAL RIBOSOME PROTEIN L39/PROLYL-TRNA LIGASE FAMILY MEMBER"/>
    <property type="match status" value="1"/>
</dbReference>
<keyword evidence="3 10" id="KW-0963">Cytoplasm</keyword>
<dbReference type="Pfam" id="PF04073">
    <property type="entry name" value="tRNA_edit"/>
    <property type="match status" value="1"/>
</dbReference>
<dbReference type="InterPro" id="IPR045864">
    <property type="entry name" value="aa-tRNA-synth_II/BPL/LPL"/>
</dbReference>
<evidence type="ECO:0000256" key="3">
    <source>
        <dbReference type="ARBA" id="ARBA00022490"/>
    </source>
</evidence>
<dbReference type="Pfam" id="PF00587">
    <property type="entry name" value="tRNA-synt_2b"/>
    <property type="match status" value="1"/>
</dbReference>
<dbReference type="InterPro" id="IPR006195">
    <property type="entry name" value="aa-tRNA-synth_II"/>
</dbReference>
<dbReference type="InterPro" id="IPR002314">
    <property type="entry name" value="aa-tRNA-synt_IIb"/>
</dbReference>
<keyword evidence="13" id="KW-1185">Reference proteome</keyword>
<dbReference type="SUPFAM" id="SSF55681">
    <property type="entry name" value="Class II aaRS and biotin synthetases"/>
    <property type="match status" value="1"/>
</dbReference>
<sequence length="577" mass="64203">MKQSKVLIPTKKEAPSDAEVLSHKMMIRAGYIYQVSAGVWSYLPLAYRVIRKIEGIIRDEMESAGAIEMMMPALVPADLWKKSGRYESYGDNLFKLTDRRDREFILGPTHEETFTEVIRDSIKSYKKLPLVVYQLQDKFRDEDRPRYGILRGKEFEMLDGYSFSADQKGLDDAYELQAKAYRNIFDRIGLNYKVILADSGTIGGKNSQEFSAPAEIGEDVIAYTDGDYAANLEKAVSKFTGVQQTAAQAPLEKKATPGAHTVDEAAESLDMDSSQVIKSMLYIAKMGENEYQPVLVLMRGNDEVNEAKVTNALDCEELELATEEDAMKYLNAHPGSLGPVGVNEDVKILADNYVKVLVNMACGANEDGYHYVNANIDRDFRVDQFGDFRNVKEGEIAPDGNPIKFTNGIEIGHIFKLGTLYSQKLGAQVLDQNGRLTDVIMGCYGIGVSRLLSAFAEQNADENGLVWPDSIAPFDIHVIPVNAKKEDQMAMADKIDQQLTEAGYEVLVDDRKERAGVKFADSDLIGIPIRVTVGKKAQDGIVEIKIRKTGETVEVKQEELVNTIGILLKQLNEEANK</sequence>
<evidence type="ECO:0000259" key="11">
    <source>
        <dbReference type="PROSITE" id="PS50862"/>
    </source>
</evidence>
<dbReference type="InterPro" id="IPR004500">
    <property type="entry name" value="Pro-tRNA-synth_IIa_bac-type"/>
</dbReference>
<dbReference type="Gene3D" id="3.30.930.10">
    <property type="entry name" value="Bira Bifunctional Protein, Domain 2"/>
    <property type="match status" value="2"/>
</dbReference>
<comment type="subunit">
    <text evidence="2 10">Homodimer.</text>
</comment>
<dbReference type="Gene3D" id="3.90.960.10">
    <property type="entry name" value="YbaK/aminoacyl-tRNA synthetase-associated domain"/>
    <property type="match status" value="1"/>
</dbReference>
<dbReference type="InterPro" id="IPR002316">
    <property type="entry name" value="Pro-tRNA-ligase_IIa"/>
</dbReference>
<dbReference type="CDD" id="cd00779">
    <property type="entry name" value="ProRS_core_prok"/>
    <property type="match status" value="1"/>
</dbReference>
<dbReference type="InterPro" id="IPR033730">
    <property type="entry name" value="ProRS_core_prok"/>
</dbReference>
<dbReference type="InterPro" id="IPR044140">
    <property type="entry name" value="ProRS_anticodon_short"/>
</dbReference>
<dbReference type="PANTHER" id="PTHR42753:SF2">
    <property type="entry name" value="PROLINE--TRNA LIGASE"/>
    <property type="match status" value="1"/>
</dbReference>
<gene>
    <name evidence="10 12" type="primary">proS</name>
    <name evidence="12" type="ORF">GCM10011459_06950</name>
</gene>
<dbReference type="Pfam" id="PF03129">
    <property type="entry name" value="HGTP_anticodon"/>
    <property type="match status" value="1"/>
</dbReference>
<comment type="similarity">
    <text evidence="10">Belongs to the class-II aminoacyl-tRNA synthetase family. ProS type 1 subfamily.</text>
</comment>
<dbReference type="EC" id="6.1.1.15" evidence="10"/>